<comment type="caution">
    <text evidence="4">The sequence shown here is derived from an EMBL/GenBank/DDBJ whole genome shotgun (WGS) entry which is preliminary data.</text>
</comment>
<protein>
    <submittedName>
        <fullName evidence="4">FabG, Dehydrogenase with different specificities (Related to short-chain alcohol dehydrogenase)</fullName>
    </submittedName>
    <submittedName>
        <fullName evidence="5">Short chain dehydrogenase</fullName>
    </submittedName>
</protein>
<dbReference type="SUPFAM" id="SSF51735">
    <property type="entry name" value="NAD(P)-binding Rossmann-fold domains"/>
    <property type="match status" value="1"/>
</dbReference>
<evidence type="ECO:0000256" key="1">
    <source>
        <dbReference type="ARBA" id="ARBA00006484"/>
    </source>
</evidence>
<keyword evidence="7" id="KW-1185">Reference proteome</keyword>
<evidence type="ECO:0000256" key="3">
    <source>
        <dbReference type="SAM" id="MobiDB-lite"/>
    </source>
</evidence>
<organism evidence="4 6">
    <name type="scientific">Pyrenophora tritici-repentis</name>
    <dbReference type="NCBI Taxonomy" id="45151"/>
    <lineage>
        <taxon>Eukaryota</taxon>
        <taxon>Fungi</taxon>
        <taxon>Dikarya</taxon>
        <taxon>Ascomycota</taxon>
        <taxon>Pezizomycotina</taxon>
        <taxon>Dothideomycetes</taxon>
        <taxon>Pleosporomycetidae</taxon>
        <taxon>Pleosporales</taxon>
        <taxon>Pleosporineae</taxon>
        <taxon>Pleosporaceae</taxon>
        <taxon>Pyrenophora</taxon>
    </lineage>
</organism>
<keyword evidence="2" id="KW-0560">Oxidoreductase</keyword>
<dbReference type="Proteomes" id="UP000249757">
    <property type="component" value="Unassembled WGS sequence"/>
</dbReference>
<dbReference type="PRINTS" id="PR00081">
    <property type="entry name" value="GDHRDH"/>
</dbReference>
<evidence type="ECO:0000256" key="2">
    <source>
        <dbReference type="ARBA" id="ARBA00023002"/>
    </source>
</evidence>
<evidence type="ECO:0000313" key="6">
    <source>
        <dbReference type="Proteomes" id="UP000245464"/>
    </source>
</evidence>
<sequence length="310" mass="33156">MSSLPKDVTLASGFTSTKHSKPSQALDPRHNTLPNALNVLVIGASRGIGAGIACAYAQAGAASLILAARPSSAEEIAAVTQQAKALNPSVSVKSLPVDITSNQSVAQLATSVREEFGRLDIVIFNSGYSGPVVLKMDEGNPQDFQDVFNINIQGAYLIAHHFIPLLKESHGAKTFIAINSFASCIINGHIANTAYCISKFAQARLVEFLSEQYSKDGILAVAVHPGAVNTEMADKTTPDSFRPYLTDDVSLCGAFCVWLSHEKRMWLGGRLLGATWDIDELLQKKFEIESQDLLKFGYKVGNVSAAGQGT</sequence>
<gene>
    <name evidence="5" type="ORF">Ptr86124_001232</name>
    <name evidence="4" type="ORF">PtrM4_013340</name>
</gene>
<dbReference type="InterPro" id="IPR036291">
    <property type="entry name" value="NAD(P)-bd_dom_sf"/>
</dbReference>
<dbReference type="EMBL" id="NRDI02000001">
    <property type="protein sequence ID" value="KAI1520864.1"/>
    <property type="molecule type" value="Genomic_DNA"/>
</dbReference>
<dbReference type="AlphaFoldDB" id="A0A2W1DPY2"/>
<proteinExistence type="inferred from homology"/>
<accession>A0A2W1DPY2</accession>
<evidence type="ECO:0000313" key="4">
    <source>
        <dbReference type="EMBL" id="KAF7577094.1"/>
    </source>
</evidence>
<reference evidence="7" key="4">
    <citation type="journal article" date="2022" name="Microb. Genom.">
        <title>A global pangenome for the wheat fungal pathogen Pyrenophora tritici-repentis and prediction of effector protein structural homology.</title>
        <authorList>
            <person name="Moolhuijzen P.M."/>
            <person name="See P.T."/>
            <person name="Shi G."/>
            <person name="Powell H.R."/>
            <person name="Cockram J."/>
            <person name="Jorgensen L.N."/>
            <person name="Benslimane H."/>
            <person name="Strelkov S.E."/>
            <person name="Turner J."/>
            <person name="Liu Z."/>
            <person name="Moffat C.S."/>
        </authorList>
    </citation>
    <scope>NUCLEOTIDE SEQUENCE [LARGE SCALE GENOMIC DNA]</scope>
</reference>
<dbReference type="PANTHER" id="PTHR43115">
    <property type="entry name" value="DEHYDROGENASE/REDUCTASE SDR FAMILY MEMBER 11"/>
    <property type="match status" value="1"/>
</dbReference>
<dbReference type="Gene3D" id="3.40.50.720">
    <property type="entry name" value="NAD(P)-binding Rossmann-like Domain"/>
    <property type="match status" value="1"/>
</dbReference>
<dbReference type="EMBL" id="NQIK02000001">
    <property type="protein sequence ID" value="KAF7577094.1"/>
    <property type="molecule type" value="Genomic_DNA"/>
</dbReference>
<dbReference type="Proteomes" id="UP000245464">
    <property type="component" value="Chromosome 1"/>
</dbReference>
<feature type="region of interest" description="Disordered" evidence="3">
    <location>
        <begin position="1"/>
        <end position="30"/>
    </location>
</feature>
<dbReference type="Pfam" id="PF00106">
    <property type="entry name" value="adh_short"/>
    <property type="match status" value="1"/>
</dbReference>
<reference evidence="4 6" key="1">
    <citation type="journal article" date="2018" name="BMC Genomics">
        <title>Comparative genomics of the wheat fungal pathogen Pyrenophora tritici-repentis reveals chromosomal variations and genome plasticity.</title>
        <authorList>
            <person name="Moolhuijzen P."/>
            <person name="See P.T."/>
            <person name="Hane J.K."/>
            <person name="Shi G."/>
            <person name="Liu Z."/>
            <person name="Oliver R.P."/>
            <person name="Moffat C.S."/>
        </authorList>
    </citation>
    <scope>NUCLEOTIDE SEQUENCE [LARGE SCALE GENOMIC DNA]</scope>
    <source>
        <strain evidence="4">M4</strain>
    </source>
</reference>
<comment type="similarity">
    <text evidence="1">Belongs to the short-chain dehydrogenases/reductases (SDR) family.</text>
</comment>
<reference evidence="5" key="3">
    <citation type="journal article" date="2022" name="bioRxiv">
        <title>A global pangenome for the wheat fungal pathogen Pyrenophora tritici-repentis and prediction of effector protein structural homology.</title>
        <authorList>
            <person name="Moolhuijzen P."/>
            <person name="See P.T."/>
            <person name="Shi G."/>
            <person name="Powell H.R."/>
            <person name="Cockram J."/>
            <person name="Jorgensen L.N."/>
            <person name="Benslimane H."/>
            <person name="Strelkov S.E."/>
            <person name="Turner J."/>
            <person name="Liu Z."/>
            <person name="Moffat C.S."/>
        </authorList>
    </citation>
    <scope>NUCLEOTIDE SEQUENCE</scope>
    <source>
        <strain evidence="5">86-124</strain>
    </source>
</reference>
<reference evidence="5" key="2">
    <citation type="submission" date="2021-05" db="EMBL/GenBank/DDBJ databases">
        <authorList>
            <person name="Moolhuijzen P.M."/>
            <person name="Moffat C.S."/>
        </authorList>
    </citation>
    <scope>NUCLEOTIDE SEQUENCE</scope>
    <source>
        <strain evidence="5">86-124</strain>
    </source>
</reference>
<dbReference type="CDD" id="cd05233">
    <property type="entry name" value="SDR_c"/>
    <property type="match status" value="1"/>
</dbReference>
<dbReference type="OrthoDB" id="1933717at2759"/>
<dbReference type="GO" id="GO:0016491">
    <property type="term" value="F:oxidoreductase activity"/>
    <property type="evidence" value="ECO:0007669"/>
    <property type="project" value="UniProtKB-KW"/>
</dbReference>
<dbReference type="InterPro" id="IPR002347">
    <property type="entry name" value="SDR_fam"/>
</dbReference>
<name>A0A2W1DPY2_9PLEO</name>
<dbReference type="PANTHER" id="PTHR43115:SF4">
    <property type="entry name" value="DEHYDROGENASE_REDUCTASE SDR FAMILY MEMBER 11"/>
    <property type="match status" value="1"/>
</dbReference>
<evidence type="ECO:0000313" key="7">
    <source>
        <dbReference type="Proteomes" id="UP000249757"/>
    </source>
</evidence>
<evidence type="ECO:0000313" key="5">
    <source>
        <dbReference type="EMBL" id="KAI1520864.1"/>
    </source>
</evidence>